<accession>A0ABW8YP48</accession>
<protein>
    <submittedName>
        <fullName evidence="3">Aldo/keto reductase</fullName>
    </submittedName>
</protein>
<dbReference type="PRINTS" id="PR00069">
    <property type="entry name" value="ALDKETRDTASE"/>
</dbReference>
<dbReference type="InterPro" id="IPR036812">
    <property type="entry name" value="NAD(P)_OxRdtase_dom_sf"/>
</dbReference>
<comment type="caution">
    <text evidence="3">The sequence shown here is derived from an EMBL/GenBank/DDBJ whole genome shotgun (WGS) entry which is preliminary data.</text>
</comment>
<evidence type="ECO:0000256" key="1">
    <source>
        <dbReference type="ARBA" id="ARBA00023002"/>
    </source>
</evidence>
<evidence type="ECO:0000259" key="2">
    <source>
        <dbReference type="Pfam" id="PF00248"/>
    </source>
</evidence>
<dbReference type="InterPro" id="IPR050791">
    <property type="entry name" value="Aldo-Keto_reductase"/>
</dbReference>
<proteinExistence type="predicted"/>
<organism evidence="3 4">
    <name type="scientific">Sphingomonas plantiphila</name>
    <dbReference type="NCBI Taxonomy" id="3163295"/>
    <lineage>
        <taxon>Bacteria</taxon>
        <taxon>Pseudomonadati</taxon>
        <taxon>Pseudomonadota</taxon>
        <taxon>Alphaproteobacteria</taxon>
        <taxon>Sphingomonadales</taxon>
        <taxon>Sphingomonadaceae</taxon>
        <taxon>Sphingomonas</taxon>
    </lineage>
</organism>
<name>A0ABW8YP48_9SPHN</name>
<dbReference type="Pfam" id="PF00248">
    <property type="entry name" value="Aldo_ket_red"/>
    <property type="match status" value="1"/>
</dbReference>
<gene>
    <name evidence="3" type="ORF">ABS767_12010</name>
</gene>
<dbReference type="PANTHER" id="PTHR43625">
    <property type="entry name" value="AFLATOXIN B1 ALDEHYDE REDUCTASE"/>
    <property type="match status" value="1"/>
</dbReference>
<dbReference type="Gene3D" id="3.20.20.100">
    <property type="entry name" value="NADP-dependent oxidoreductase domain"/>
    <property type="match status" value="1"/>
</dbReference>
<dbReference type="EMBL" id="JBELQC010000001">
    <property type="protein sequence ID" value="MFL9841690.1"/>
    <property type="molecule type" value="Genomic_DNA"/>
</dbReference>
<keyword evidence="4" id="KW-1185">Reference proteome</keyword>
<dbReference type="RefSeq" id="WP_408078579.1">
    <property type="nucleotide sequence ID" value="NZ_JBELQC010000001.1"/>
</dbReference>
<dbReference type="InterPro" id="IPR023210">
    <property type="entry name" value="NADP_OxRdtase_dom"/>
</dbReference>
<sequence>MKRRLGSSNVNPVGLGCMSLSHAYGTPPAREDAVRILNQALDLGYDHLDTASLYGGGANEALIGDAIAGRRDSVFLASKCGMSIVAGKRVIDGRPETLRAQIDTSLERLRTDHVDLYYLHRWDKSVPIEESVGELGRMVEAGKVRAIGLSEVSAATLRRAHAVQPIAAVQNEYSLWSRNAELGILDATRELGATLVAFSPVARGFLAGGVPSPDSLLDKDIRRMMPRFQPDNFARNLELFAQFRTIAAALDVTPAQLCLQWLFARGEHVVAIPGTTSARHLAENVGTPTTPLANTVVEKLDRLFDPAAIAGPRYPAATQAEIDTEEF</sequence>
<reference evidence="3 4" key="1">
    <citation type="submission" date="2024-06" db="EMBL/GenBank/DDBJ databases">
        <authorList>
            <person name="Kaempfer P."/>
            <person name="Viver T."/>
        </authorList>
    </citation>
    <scope>NUCLEOTIDE SEQUENCE [LARGE SCALE GENOMIC DNA]</scope>
    <source>
        <strain evidence="3 4">ST-64</strain>
    </source>
</reference>
<dbReference type="PANTHER" id="PTHR43625:SF40">
    <property type="entry name" value="ALDO-KETO REDUCTASE YAKC [NADP(+)]"/>
    <property type="match status" value="1"/>
</dbReference>
<feature type="domain" description="NADP-dependent oxidoreductase" evidence="2">
    <location>
        <begin position="13"/>
        <end position="303"/>
    </location>
</feature>
<dbReference type="Proteomes" id="UP001629244">
    <property type="component" value="Unassembled WGS sequence"/>
</dbReference>
<dbReference type="PROSITE" id="PS51257">
    <property type="entry name" value="PROKAR_LIPOPROTEIN"/>
    <property type="match status" value="1"/>
</dbReference>
<dbReference type="SUPFAM" id="SSF51430">
    <property type="entry name" value="NAD(P)-linked oxidoreductase"/>
    <property type="match status" value="1"/>
</dbReference>
<dbReference type="InterPro" id="IPR020471">
    <property type="entry name" value="AKR"/>
</dbReference>
<evidence type="ECO:0000313" key="3">
    <source>
        <dbReference type="EMBL" id="MFL9841690.1"/>
    </source>
</evidence>
<keyword evidence="1" id="KW-0560">Oxidoreductase</keyword>
<evidence type="ECO:0000313" key="4">
    <source>
        <dbReference type="Proteomes" id="UP001629244"/>
    </source>
</evidence>